<evidence type="ECO:0008006" key="3">
    <source>
        <dbReference type="Google" id="ProtNLM"/>
    </source>
</evidence>
<evidence type="ECO:0000313" key="1">
    <source>
        <dbReference type="EnsemblPlants" id="Kaladp0824s0014.1.v1.1"/>
    </source>
</evidence>
<dbReference type="PANTHER" id="PTHR47718:SF17">
    <property type="entry name" value="PROTEIN FAR1-RELATED SEQUENCE 5-LIKE"/>
    <property type="match status" value="1"/>
</dbReference>
<keyword evidence="2" id="KW-1185">Reference proteome</keyword>
<dbReference type="Gramene" id="Kaladp0824s0014.1.v1.1">
    <property type="protein sequence ID" value="Kaladp0824s0014.1.v1.1"/>
    <property type="gene ID" value="Kaladp0824s0014.v1.1"/>
</dbReference>
<reference evidence="1" key="1">
    <citation type="submission" date="2021-01" db="UniProtKB">
        <authorList>
            <consortium name="EnsemblPlants"/>
        </authorList>
    </citation>
    <scope>IDENTIFICATION</scope>
</reference>
<dbReference type="EnsemblPlants" id="Kaladp0824s0014.1.v1.1">
    <property type="protein sequence ID" value="Kaladp0824s0014.1.v1.1"/>
    <property type="gene ID" value="Kaladp0824s0014.v1.1"/>
</dbReference>
<organism evidence="1 2">
    <name type="scientific">Kalanchoe fedtschenkoi</name>
    <name type="common">Lavender scallops</name>
    <name type="synonym">South American air plant</name>
    <dbReference type="NCBI Taxonomy" id="63787"/>
    <lineage>
        <taxon>Eukaryota</taxon>
        <taxon>Viridiplantae</taxon>
        <taxon>Streptophyta</taxon>
        <taxon>Embryophyta</taxon>
        <taxon>Tracheophyta</taxon>
        <taxon>Spermatophyta</taxon>
        <taxon>Magnoliopsida</taxon>
        <taxon>eudicotyledons</taxon>
        <taxon>Gunneridae</taxon>
        <taxon>Pentapetalae</taxon>
        <taxon>Saxifragales</taxon>
        <taxon>Crassulaceae</taxon>
        <taxon>Kalanchoe</taxon>
    </lineage>
</organism>
<protein>
    <recommendedName>
        <fullName evidence="3">Protein FAR1-RELATED SEQUENCE</fullName>
    </recommendedName>
</protein>
<name>A0A7N0VII3_KALFE</name>
<dbReference type="AlphaFoldDB" id="A0A7N0VII3"/>
<proteinExistence type="predicted"/>
<evidence type="ECO:0000313" key="2">
    <source>
        <dbReference type="Proteomes" id="UP000594263"/>
    </source>
</evidence>
<dbReference type="Proteomes" id="UP000594263">
    <property type="component" value="Unplaced"/>
</dbReference>
<sequence length="199" mass="23509">MLFSIDRDGYYTVHHHFMEHNHQFSDTRQRHLMRSQRSINDEQIELLRSFRKCGIKLSNALRFLKFQYGGSPNIDFINIDGYNALGKPDCKSFNGFDALICSDIVYAFYCCKILVDCTYKCFTQDGLLCMHSLRVLTIQCIQQIPDIYLLKRWRKDIRQDGFKIEGSFSENNLNESSFWRNHMTQKFSFLVSYSESSNE</sequence>
<dbReference type="PANTHER" id="PTHR47718">
    <property type="entry name" value="OS01G0519700 PROTEIN"/>
    <property type="match status" value="1"/>
</dbReference>
<accession>A0A7N0VII3</accession>